<dbReference type="GeneID" id="755739"/>
<dbReference type="InParanoid" id="A0A7M7N9Y4"/>
<dbReference type="PROSITE" id="PS50004">
    <property type="entry name" value="C2"/>
    <property type="match status" value="1"/>
</dbReference>
<feature type="compositionally biased region" description="Polar residues" evidence="1">
    <location>
        <begin position="863"/>
        <end position="881"/>
    </location>
</feature>
<keyword evidence="5" id="KW-1185">Reference proteome</keyword>
<name>A0A7M7N9Y4_STRPU</name>
<dbReference type="SUPFAM" id="SSF49562">
    <property type="entry name" value="C2 domain (Calcium/lipid-binding domain, CaLB)"/>
    <property type="match status" value="1"/>
</dbReference>
<dbReference type="AlphaFoldDB" id="A0A7M7N9Y4"/>
<dbReference type="InterPro" id="IPR040885">
    <property type="entry name" value="SMP_C2CD2L"/>
</dbReference>
<dbReference type="Pfam" id="PF18696">
    <property type="entry name" value="SMP_C2CD2L"/>
    <property type="match status" value="1"/>
</dbReference>
<feature type="compositionally biased region" description="Basic and acidic residues" evidence="1">
    <location>
        <begin position="637"/>
        <end position="650"/>
    </location>
</feature>
<dbReference type="Pfam" id="PF00168">
    <property type="entry name" value="C2"/>
    <property type="match status" value="1"/>
</dbReference>
<reference evidence="4" key="2">
    <citation type="submission" date="2021-01" db="UniProtKB">
        <authorList>
            <consortium name="EnsemblMetazoa"/>
        </authorList>
    </citation>
    <scope>IDENTIFICATION</scope>
</reference>
<dbReference type="OMA" id="QEKVVTC"/>
<dbReference type="FunCoup" id="A0A7M7N9Y4">
    <property type="interactions" value="498"/>
</dbReference>
<keyword evidence="2" id="KW-0472">Membrane</keyword>
<organism evidence="4 5">
    <name type="scientific">Strongylocentrotus purpuratus</name>
    <name type="common">Purple sea urchin</name>
    <dbReference type="NCBI Taxonomy" id="7668"/>
    <lineage>
        <taxon>Eukaryota</taxon>
        <taxon>Metazoa</taxon>
        <taxon>Echinodermata</taxon>
        <taxon>Eleutherozoa</taxon>
        <taxon>Echinozoa</taxon>
        <taxon>Echinoidea</taxon>
        <taxon>Euechinoidea</taxon>
        <taxon>Echinacea</taxon>
        <taxon>Camarodonta</taxon>
        <taxon>Echinidea</taxon>
        <taxon>Strongylocentrotidae</taxon>
        <taxon>Strongylocentrotus</taxon>
    </lineage>
</organism>
<dbReference type="InterPro" id="IPR039934">
    <property type="entry name" value="C2CD2/C2CD2L"/>
</dbReference>
<feature type="region of interest" description="Disordered" evidence="1">
    <location>
        <begin position="537"/>
        <end position="881"/>
    </location>
</feature>
<evidence type="ECO:0000256" key="2">
    <source>
        <dbReference type="SAM" id="Phobius"/>
    </source>
</evidence>
<feature type="transmembrane region" description="Helical" evidence="2">
    <location>
        <begin position="57"/>
        <end position="76"/>
    </location>
</feature>
<feature type="compositionally biased region" description="Basic residues" evidence="1">
    <location>
        <begin position="776"/>
        <end position="791"/>
    </location>
</feature>
<keyword evidence="2" id="KW-1133">Transmembrane helix</keyword>
<evidence type="ECO:0000256" key="1">
    <source>
        <dbReference type="SAM" id="MobiDB-lite"/>
    </source>
</evidence>
<dbReference type="Proteomes" id="UP000007110">
    <property type="component" value="Unassembled WGS sequence"/>
</dbReference>
<keyword evidence="2" id="KW-0812">Transmembrane</keyword>
<dbReference type="InterPro" id="IPR000008">
    <property type="entry name" value="C2_dom"/>
</dbReference>
<proteinExistence type="predicted"/>
<feature type="compositionally biased region" description="Basic residues" evidence="1">
    <location>
        <begin position="703"/>
        <end position="719"/>
    </location>
</feature>
<protein>
    <recommendedName>
        <fullName evidence="3">C2 domain-containing protein</fullName>
    </recommendedName>
</protein>
<accession>A0A7M7N9Y4</accession>
<dbReference type="OrthoDB" id="9976063at2759"/>
<feature type="compositionally biased region" description="Polar residues" evidence="1">
    <location>
        <begin position="622"/>
        <end position="633"/>
    </location>
</feature>
<dbReference type="CDD" id="cd21664">
    <property type="entry name" value="SMP_C2CD2-like"/>
    <property type="match status" value="1"/>
</dbReference>
<evidence type="ECO:0000313" key="5">
    <source>
        <dbReference type="Proteomes" id="UP000007110"/>
    </source>
</evidence>
<dbReference type="EnsemblMetazoa" id="XM_030977484">
    <property type="protein sequence ID" value="XP_030833344"/>
    <property type="gene ID" value="LOC755739"/>
</dbReference>
<feature type="compositionally biased region" description="Polar residues" evidence="1">
    <location>
        <begin position="587"/>
        <end position="609"/>
    </location>
</feature>
<dbReference type="SMART" id="SM00239">
    <property type="entry name" value="C2"/>
    <property type="match status" value="1"/>
</dbReference>
<feature type="compositionally biased region" description="Polar residues" evidence="1">
    <location>
        <begin position="666"/>
        <end position="687"/>
    </location>
</feature>
<dbReference type="RefSeq" id="XP_030833344.1">
    <property type="nucleotide sequence ID" value="XM_030977484.1"/>
</dbReference>
<feature type="domain" description="C2" evidence="3">
    <location>
        <begin position="360"/>
        <end position="475"/>
    </location>
</feature>
<sequence>MGKEETSFTESLSEDQSTASATSNINGRVVAACDSVVMAVWDFNEALRTGKIDILDVLLLAWLVLATCVFLGFTIYENTKRKEEKLDKKDKKGQGISDGVYGGAFNSAGSSLTHSGLLTGGRDSTDGDQYGWLNSVVAWLFTQHSQQSPGQLASSWLKALNEESRKHGSSVQVTFDRIKPGSAPPKFQHVQAVAGPKDHLIVTCQLESAGFGFIVFATQQTAASVKLSTCDVSVNRLSGKVRCQVRGLGEEWHLAANWERRPDLQLNIKPQKNSNTRQNDGVDLVVVEEILRNAIMAATFNLSLPMRSLPREIITATNAIHTNTARQPTYPSMSNNTNRMPQHVHHAPIVPSSTNHVSSKPPTMAETRLLVKAPSNMCLVVKVIKANGLLVRSGGSSSDPYCIAMLDHPPQRYKTNTIVNTTNPFWDEHFLFQLNGNSRELRFEVWDKGSNDLFFGDAQVPVDTLEHMRGSRHILPLNGVTGDGESVKGSLTVWFLFMESAEQNTEIKPRQPVSPTKRVETSRSIAPDGTVITMVTTTTAKPKAGERRTGSNEAPMRVVTTAASLPTPQRPGMYPNGEGGVDRSHHSTGTQSSLEAPRQRTSSATQTPGPSIIIRETRHDLNTPSAETGSRSVSDAAIRHLSESAGDNRQKTPTKKSTLTIHGVSQEKSQPTFLVSETPNVDLSTLSDEPADSSFKRDASPNRSKRGFKLFRRRSKKEKASRSVSLDESDLDRARQQAVRNSEGTSTLPLPDHRSNTLEVPTGETHEPISAESSPRRSKRKLFGFLKRQKSKERQYSSQGSLQAKAAKGKAQPVVPRQNLTVPAGQPRSASTDCINDGRTHSGDIGIYGEFELRRPSVDDTESNVSGSSSRADRQQPMSTV</sequence>
<dbReference type="KEGG" id="spu:755739"/>
<dbReference type="CDD" id="cd08678">
    <property type="entry name" value="C2_C21orf25-like"/>
    <property type="match status" value="1"/>
</dbReference>
<dbReference type="PANTHER" id="PTHR21119:SF5">
    <property type="entry name" value="C2 DOMAIN-CONTAINING PROTEIN"/>
    <property type="match status" value="1"/>
</dbReference>
<dbReference type="PANTHER" id="PTHR21119">
    <property type="entry name" value="C2 DOMAIN-CONTAINING PROTEIN"/>
    <property type="match status" value="1"/>
</dbReference>
<feature type="compositionally biased region" description="Polar residues" evidence="1">
    <location>
        <begin position="738"/>
        <end position="748"/>
    </location>
</feature>
<reference evidence="5" key="1">
    <citation type="submission" date="2015-02" db="EMBL/GenBank/DDBJ databases">
        <title>Genome sequencing for Strongylocentrotus purpuratus.</title>
        <authorList>
            <person name="Murali S."/>
            <person name="Liu Y."/>
            <person name="Vee V."/>
            <person name="English A."/>
            <person name="Wang M."/>
            <person name="Skinner E."/>
            <person name="Han Y."/>
            <person name="Muzny D.M."/>
            <person name="Worley K.C."/>
            <person name="Gibbs R.A."/>
        </authorList>
    </citation>
    <scope>NUCLEOTIDE SEQUENCE</scope>
</reference>
<evidence type="ECO:0000259" key="3">
    <source>
        <dbReference type="PROSITE" id="PS50004"/>
    </source>
</evidence>
<dbReference type="Gene3D" id="2.60.40.150">
    <property type="entry name" value="C2 domain"/>
    <property type="match status" value="1"/>
</dbReference>
<dbReference type="InterPro" id="IPR035892">
    <property type="entry name" value="C2_domain_sf"/>
</dbReference>
<evidence type="ECO:0000313" key="4">
    <source>
        <dbReference type="EnsemblMetazoa" id="XP_030833344"/>
    </source>
</evidence>